<reference evidence="2 3" key="1">
    <citation type="submission" date="2024-10" db="EMBL/GenBank/DDBJ databases">
        <title>Updated reference genomes for cyclostephanoid diatoms.</title>
        <authorList>
            <person name="Roberts W.R."/>
            <person name="Alverson A.J."/>
        </authorList>
    </citation>
    <scope>NUCLEOTIDE SEQUENCE [LARGE SCALE GENOMIC DNA]</scope>
    <source>
        <strain evidence="2 3">AJA276-08</strain>
    </source>
</reference>
<sequence length="814" mass="87586">MASPYASSRVREVEHRSTSACIIESASVAIPDNPDDDDDGCGCGGGVWKLVAAGNAPEGDAKKKNNVADVMDDDYWGKMADDAVAGGDEGAEGGGAVEKTTTETKSTESRRTTLVECRATARGTTVRVPPMERSSGGWSPDHFHERLRLPESARAGRGMIVLLEARSSECLAVALSPYHDYELGRTYVVHFGADGNTRTVLRRHVNYVECVEASIPSRACSEDAWVPYWIVLQGGKLSAGVGRVPGRDCVGTLDDSMYDALRSGVDAARYVGIGNSALRRNARDLRARNVVVMGIPPHFGPAGVPVEDGGGFVNVLDPLSSSSSSSSSSGDGRDDRANNAGVAPTDAELLAEYERERTKARARAAKFGIEYKEPAADAFLKWSEARRLRANPERGFITGIDTFSAEEVAKADARRRRFATTRTGGEGEGRKRRGGGGGGDEDGDENVEDSNDDDDEDEDEAMDDDGDDIAEWEKTKRDPLPVEQAWENWKLVRRFRVDPPSSSASDDSMNAVDGAADGVGGKGGYAANAVVVPTKIHVFSIDWAPFKQIRTDDLMSYFRDYGPSYVEWLGELSCNVLFEDRHSAARAFHALSQELPSPPPPAAVGTVGAADDSDGGGGGRGEDAMGDDRVAPTDDDDGEMNAIDAAAAADNDGGDGLRKGQQEEGETPPDYGSMGWRFCKWTVRKVVSNDRYGRRGTRARILMRLATSVDVLDDRPTEWPKPPPGFTTKRVLMPWHDFSGRRRGGERGGGGRRDNKRRKGGNDGGGRRGGGGKRVDERANVELRLSKGLRSGRSGFSVEELEAEPVNAVEEVEA</sequence>
<dbReference type="EMBL" id="JALLAZ020001789">
    <property type="protein sequence ID" value="KAL3763864.1"/>
    <property type="molecule type" value="Genomic_DNA"/>
</dbReference>
<feature type="compositionally biased region" description="Basic and acidic residues" evidence="1">
    <location>
        <begin position="100"/>
        <end position="110"/>
    </location>
</feature>
<feature type="compositionally biased region" description="Low complexity" evidence="1">
    <location>
        <begin position="804"/>
        <end position="814"/>
    </location>
</feature>
<dbReference type="Proteomes" id="UP001530315">
    <property type="component" value="Unassembled WGS sequence"/>
</dbReference>
<evidence type="ECO:0008006" key="4">
    <source>
        <dbReference type="Google" id="ProtNLM"/>
    </source>
</evidence>
<name>A0ABD3MIK8_9STRA</name>
<feature type="region of interest" description="Disordered" evidence="1">
    <location>
        <begin position="593"/>
        <end position="674"/>
    </location>
</feature>
<keyword evidence="3" id="KW-1185">Reference proteome</keyword>
<evidence type="ECO:0000313" key="2">
    <source>
        <dbReference type="EMBL" id="KAL3763864.1"/>
    </source>
</evidence>
<dbReference type="AlphaFoldDB" id="A0ABD3MIK8"/>
<accession>A0ABD3MIK8</accession>
<feature type="compositionally biased region" description="Basic and acidic residues" evidence="1">
    <location>
        <begin position="773"/>
        <end position="785"/>
    </location>
</feature>
<feature type="region of interest" description="Disordered" evidence="1">
    <location>
        <begin position="408"/>
        <end position="465"/>
    </location>
</feature>
<feature type="region of interest" description="Disordered" evidence="1">
    <location>
        <begin position="317"/>
        <end position="346"/>
    </location>
</feature>
<organism evidence="2 3">
    <name type="scientific">Stephanodiscus triporus</name>
    <dbReference type="NCBI Taxonomy" id="2934178"/>
    <lineage>
        <taxon>Eukaryota</taxon>
        <taxon>Sar</taxon>
        <taxon>Stramenopiles</taxon>
        <taxon>Ochrophyta</taxon>
        <taxon>Bacillariophyta</taxon>
        <taxon>Coscinodiscophyceae</taxon>
        <taxon>Thalassiosirophycidae</taxon>
        <taxon>Stephanodiscales</taxon>
        <taxon>Stephanodiscaceae</taxon>
        <taxon>Stephanodiscus</taxon>
    </lineage>
</organism>
<evidence type="ECO:0000256" key="1">
    <source>
        <dbReference type="SAM" id="MobiDB-lite"/>
    </source>
</evidence>
<feature type="region of interest" description="Disordered" evidence="1">
    <location>
        <begin position="736"/>
        <end position="814"/>
    </location>
</feature>
<dbReference type="Gene3D" id="3.30.70.330">
    <property type="match status" value="1"/>
</dbReference>
<comment type="caution">
    <text evidence="2">The sequence shown here is derived from an EMBL/GenBank/DDBJ whole genome shotgun (WGS) entry which is preliminary data.</text>
</comment>
<feature type="compositionally biased region" description="Low complexity" evidence="1">
    <location>
        <begin position="641"/>
        <end position="651"/>
    </location>
</feature>
<feature type="region of interest" description="Disordered" evidence="1">
    <location>
        <begin position="85"/>
        <end position="110"/>
    </location>
</feature>
<evidence type="ECO:0000313" key="3">
    <source>
        <dbReference type="Proteomes" id="UP001530315"/>
    </source>
</evidence>
<feature type="compositionally biased region" description="Basic and acidic residues" evidence="1">
    <location>
        <begin position="620"/>
        <end position="632"/>
    </location>
</feature>
<dbReference type="InterPro" id="IPR012677">
    <property type="entry name" value="Nucleotide-bd_a/b_plait_sf"/>
</dbReference>
<protein>
    <recommendedName>
        <fullName evidence="4">Farnesoic acid O-methyl transferase domain-containing protein</fullName>
    </recommendedName>
</protein>
<proteinExistence type="predicted"/>
<gene>
    <name evidence="2" type="ORF">ACHAW5_000410</name>
</gene>
<feature type="compositionally biased region" description="Basic and acidic residues" evidence="1">
    <location>
        <begin position="738"/>
        <end position="753"/>
    </location>
</feature>
<feature type="compositionally biased region" description="Acidic residues" evidence="1">
    <location>
        <begin position="439"/>
        <end position="465"/>
    </location>
</feature>
<feature type="compositionally biased region" description="Low complexity" evidence="1">
    <location>
        <begin position="320"/>
        <end position="329"/>
    </location>
</feature>
<dbReference type="PANTHER" id="PTHR16291">
    <property type="entry name" value="NUCLEAR CAP-BINDING PROTEIN SUBUNIT 3"/>
    <property type="match status" value="1"/>
</dbReference>
<dbReference type="PANTHER" id="PTHR16291:SF0">
    <property type="entry name" value="NUCLEAR CAP-BINDING PROTEIN SUBUNIT 3"/>
    <property type="match status" value="1"/>
</dbReference>
<dbReference type="InterPro" id="IPR019416">
    <property type="entry name" value="NCBP3"/>
</dbReference>